<dbReference type="EMBL" id="JACGCI010000187">
    <property type="protein sequence ID" value="KAF6742323.1"/>
    <property type="molecule type" value="Genomic_DNA"/>
</dbReference>
<gene>
    <name evidence="1" type="ORF">DFP72DRAFT_769187</name>
</gene>
<name>A0A8H6LSP2_9AGAR</name>
<feature type="non-terminal residue" evidence="1">
    <location>
        <position position="1"/>
    </location>
</feature>
<dbReference type="AlphaFoldDB" id="A0A8H6LSP2"/>
<evidence type="ECO:0000313" key="2">
    <source>
        <dbReference type="Proteomes" id="UP000521943"/>
    </source>
</evidence>
<comment type="caution">
    <text evidence="1">The sequence shown here is derived from an EMBL/GenBank/DDBJ whole genome shotgun (WGS) entry which is preliminary data.</text>
</comment>
<evidence type="ECO:0000313" key="1">
    <source>
        <dbReference type="EMBL" id="KAF6742323.1"/>
    </source>
</evidence>
<feature type="non-terminal residue" evidence="1">
    <location>
        <position position="105"/>
    </location>
</feature>
<accession>A0A8H6LSP2</accession>
<organism evidence="1 2">
    <name type="scientific">Ephemerocybe angulata</name>
    <dbReference type="NCBI Taxonomy" id="980116"/>
    <lineage>
        <taxon>Eukaryota</taxon>
        <taxon>Fungi</taxon>
        <taxon>Dikarya</taxon>
        <taxon>Basidiomycota</taxon>
        <taxon>Agaricomycotina</taxon>
        <taxon>Agaricomycetes</taxon>
        <taxon>Agaricomycetidae</taxon>
        <taxon>Agaricales</taxon>
        <taxon>Agaricineae</taxon>
        <taxon>Psathyrellaceae</taxon>
        <taxon>Ephemerocybe</taxon>
    </lineage>
</organism>
<dbReference type="OrthoDB" id="2976553at2759"/>
<sequence>ITCQAAQKLITVMATNAGLTKAETYPTHCFRRGGAQHHFMYAPEGQRWTMAHIRWWGGWAEKESVSFQKDKSRVLHHSNKLSGLTLMRYLLDELNSYEHSHQDAL</sequence>
<reference evidence="1 2" key="1">
    <citation type="submission" date="2020-07" db="EMBL/GenBank/DDBJ databases">
        <title>Comparative genomics of pyrophilous fungi reveals a link between fire events and developmental genes.</title>
        <authorList>
            <consortium name="DOE Joint Genome Institute"/>
            <person name="Steindorff A.S."/>
            <person name="Carver A."/>
            <person name="Calhoun S."/>
            <person name="Stillman K."/>
            <person name="Liu H."/>
            <person name="Lipzen A."/>
            <person name="Pangilinan J."/>
            <person name="Labutti K."/>
            <person name="Bruns T.D."/>
            <person name="Grigoriev I.V."/>
        </authorList>
    </citation>
    <scope>NUCLEOTIDE SEQUENCE [LARGE SCALE GENOMIC DNA]</scope>
    <source>
        <strain evidence="1 2">CBS 144469</strain>
    </source>
</reference>
<dbReference type="Proteomes" id="UP000521943">
    <property type="component" value="Unassembled WGS sequence"/>
</dbReference>
<protein>
    <submittedName>
        <fullName evidence="1">Uncharacterized protein</fullName>
    </submittedName>
</protein>
<keyword evidence="2" id="KW-1185">Reference proteome</keyword>
<proteinExistence type="predicted"/>